<keyword evidence="2" id="KW-1185">Reference proteome</keyword>
<dbReference type="RefSeq" id="XP_040770996.1">
    <property type="nucleotide sequence ID" value="XM_040923974.1"/>
</dbReference>
<name>A0A9P4XSH8_CRYP1</name>
<organism evidence="1 2">
    <name type="scientific">Cryphonectria parasitica (strain ATCC 38755 / EP155)</name>
    <dbReference type="NCBI Taxonomy" id="660469"/>
    <lineage>
        <taxon>Eukaryota</taxon>
        <taxon>Fungi</taxon>
        <taxon>Dikarya</taxon>
        <taxon>Ascomycota</taxon>
        <taxon>Pezizomycotina</taxon>
        <taxon>Sordariomycetes</taxon>
        <taxon>Sordariomycetidae</taxon>
        <taxon>Diaporthales</taxon>
        <taxon>Cryphonectriaceae</taxon>
        <taxon>Cryphonectria-Endothia species complex</taxon>
        <taxon>Cryphonectria</taxon>
    </lineage>
</organism>
<gene>
    <name evidence="1" type="ORF">M406DRAFT_358682</name>
</gene>
<dbReference type="EMBL" id="MU032354">
    <property type="protein sequence ID" value="KAF3760017.1"/>
    <property type="molecule type" value="Genomic_DNA"/>
</dbReference>
<sequence length="112" mass="12148">MTETTFLLARYRHRPMPLLSCLFLVGFAASFGLGRGLVPSCQDFMRVCADTVRSSLEGESSVHTPEAMATIGCSNSLGMDPLSFAHFQHGTFLVAYRGLVPKELTTGFGSQL</sequence>
<comment type="caution">
    <text evidence="1">The sequence shown here is derived from an EMBL/GenBank/DDBJ whole genome shotgun (WGS) entry which is preliminary data.</text>
</comment>
<evidence type="ECO:0000313" key="1">
    <source>
        <dbReference type="EMBL" id="KAF3760017.1"/>
    </source>
</evidence>
<dbReference type="GeneID" id="63841103"/>
<evidence type="ECO:0000313" key="2">
    <source>
        <dbReference type="Proteomes" id="UP000803844"/>
    </source>
</evidence>
<proteinExistence type="predicted"/>
<reference evidence="1" key="1">
    <citation type="journal article" date="2020" name="Phytopathology">
        <title>Genome sequence of the chestnut blight fungus Cryphonectria parasitica EP155: A fundamental resource for an archetypical invasive plant pathogen.</title>
        <authorList>
            <person name="Crouch J.A."/>
            <person name="Dawe A."/>
            <person name="Aerts A."/>
            <person name="Barry K."/>
            <person name="Churchill A.C.L."/>
            <person name="Grimwood J."/>
            <person name="Hillman B."/>
            <person name="Milgroom M.G."/>
            <person name="Pangilinan J."/>
            <person name="Smith M."/>
            <person name="Salamov A."/>
            <person name="Schmutz J."/>
            <person name="Yadav J."/>
            <person name="Grigoriev I.V."/>
            <person name="Nuss D."/>
        </authorList>
    </citation>
    <scope>NUCLEOTIDE SEQUENCE</scope>
    <source>
        <strain evidence="1">EP155</strain>
    </source>
</reference>
<dbReference type="Proteomes" id="UP000803844">
    <property type="component" value="Unassembled WGS sequence"/>
</dbReference>
<dbReference type="AlphaFoldDB" id="A0A9P4XSH8"/>
<protein>
    <submittedName>
        <fullName evidence="1">Uncharacterized protein</fullName>
    </submittedName>
</protein>
<accession>A0A9P4XSH8</accession>